<dbReference type="Proteomes" id="UP001195965">
    <property type="component" value="Chromosome"/>
</dbReference>
<gene>
    <name evidence="1" type="ORF">HHS34_005225</name>
</gene>
<evidence type="ECO:0000313" key="2">
    <source>
        <dbReference type="Proteomes" id="UP001195965"/>
    </source>
</evidence>
<dbReference type="EMBL" id="CP127526">
    <property type="protein sequence ID" value="XRI74594.1"/>
    <property type="molecule type" value="Genomic_DNA"/>
</dbReference>
<name>A0ACD5HIK0_9PROT</name>
<organism evidence="1 2">
    <name type="scientific">Acidithiobacillus montserratensis</name>
    <dbReference type="NCBI Taxonomy" id="2729135"/>
    <lineage>
        <taxon>Bacteria</taxon>
        <taxon>Pseudomonadati</taxon>
        <taxon>Pseudomonadota</taxon>
        <taxon>Acidithiobacillia</taxon>
        <taxon>Acidithiobacillales</taxon>
        <taxon>Acidithiobacillaceae</taxon>
        <taxon>Acidithiobacillus</taxon>
    </lineage>
</organism>
<evidence type="ECO:0000313" key="1">
    <source>
        <dbReference type="EMBL" id="XRI74594.1"/>
    </source>
</evidence>
<keyword evidence="2" id="KW-1185">Reference proteome</keyword>
<protein>
    <submittedName>
        <fullName evidence="1">Uncharacterized protein</fullName>
    </submittedName>
</protein>
<reference evidence="1 2" key="1">
    <citation type="journal article" date="2021" name="ISME J.">
        <title>Genomic evolution of the class Acidithiobacillia: deep-branching Proteobacteria living in extreme acidic conditions.</title>
        <authorList>
            <person name="Moya-Beltran A."/>
            <person name="Beard S."/>
            <person name="Rojas-Villalobos C."/>
            <person name="Issotta F."/>
            <person name="Gallardo Y."/>
            <person name="Ulloa R."/>
            <person name="Giaveno A."/>
            <person name="Degli Esposti M."/>
            <person name="Johnson D.B."/>
            <person name="Quatrini R."/>
        </authorList>
    </citation>
    <scope>NUCLEOTIDE SEQUENCE [LARGE SCALE GENOMIC DNA]</scope>
    <source>
        <strain evidence="1 2">GG1-14</strain>
    </source>
</reference>
<sequence length="63" mass="6962">MPTPDYNTVTDEYLCREAFIADGAPDLWVAAAWAINGYRDDDPAKAPEPDNDTPLFEDISDAD</sequence>
<proteinExistence type="predicted"/>
<accession>A0ACD5HIK0</accession>